<gene>
    <name evidence="3" type="ORF">RRG08_005780</name>
</gene>
<organism evidence="3 4">
    <name type="scientific">Elysia crispata</name>
    <name type="common">lettuce slug</name>
    <dbReference type="NCBI Taxonomy" id="231223"/>
    <lineage>
        <taxon>Eukaryota</taxon>
        <taxon>Metazoa</taxon>
        <taxon>Spiralia</taxon>
        <taxon>Lophotrochozoa</taxon>
        <taxon>Mollusca</taxon>
        <taxon>Gastropoda</taxon>
        <taxon>Heterobranchia</taxon>
        <taxon>Euthyneura</taxon>
        <taxon>Panpulmonata</taxon>
        <taxon>Sacoglossa</taxon>
        <taxon>Placobranchoidea</taxon>
        <taxon>Plakobranchidae</taxon>
        <taxon>Elysia</taxon>
    </lineage>
</organism>
<dbReference type="Proteomes" id="UP001283361">
    <property type="component" value="Unassembled WGS sequence"/>
</dbReference>
<feature type="domain" description="PiggyBac transposable element-derived protein" evidence="2">
    <location>
        <begin position="300"/>
        <end position="382"/>
    </location>
</feature>
<reference evidence="3" key="1">
    <citation type="journal article" date="2023" name="G3 (Bethesda)">
        <title>A reference genome for the long-term kleptoplast-retaining sea slug Elysia crispata morphotype clarki.</title>
        <authorList>
            <person name="Eastman K.E."/>
            <person name="Pendleton A.L."/>
            <person name="Shaikh M.A."/>
            <person name="Suttiyut T."/>
            <person name="Ogas R."/>
            <person name="Tomko P."/>
            <person name="Gavelis G."/>
            <person name="Widhalm J.R."/>
            <person name="Wisecaver J.H."/>
        </authorList>
    </citation>
    <scope>NUCLEOTIDE SEQUENCE</scope>
    <source>
        <strain evidence="3">ECLA1</strain>
    </source>
</reference>
<evidence type="ECO:0000313" key="3">
    <source>
        <dbReference type="EMBL" id="KAK3760360.1"/>
    </source>
</evidence>
<feature type="region of interest" description="Disordered" evidence="1">
    <location>
        <begin position="444"/>
        <end position="511"/>
    </location>
</feature>
<dbReference type="Pfam" id="PF13843">
    <property type="entry name" value="DDE_Tnp_1_7"/>
    <property type="match status" value="2"/>
</dbReference>
<dbReference type="InterPro" id="IPR029526">
    <property type="entry name" value="PGBD"/>
</dbReference>
<evidence type="ECO:0000256" key="1">
    <source>
        <dbReference type="SAM" id="MobiDB-lite"/>
    </source>
</evidence>
<sequence>RMTSMRTLTHECKQNDFIVHQMDVKAAYLNVPIDCEIFVEQPEDYEEKGVNGEKLYEGKTRKTPCEMNSKESQNNKQCSIKATHSRKSASNVCKHGRSDDLESSGSEYNVGNDNEDSNSGSATSRPSTSSASSARSRQGTAQPEPGPSGERPAKRARTNDVDGWKEVKTGLDLETGNDFRFLPKNGREPGISPDLDLDPVDSPSPLRCLKALLTDALFDYIIQSINDFAAVQVTKNTPARCRSRYASRTDITKQEFLKFLAVLTNMAINKRAAVRDYFSTQPSQYAPCHGSNSVKIMDTLLKPIGSRYHIFADRWYTTMNLLEYLISKKQYFTGTFQANRVGFPEEIRSKQLQLNYMEHKFWLSEDLRKMCLSQTNERKKYQGLKAFKLRLTDELCEVAATLAPNPTQQISVKPGRPRLPNPVEPLEGCKHMIVYSKDDRRCKVCSTPDKPKKTNFRSTSANARSSDSEDELVPSTSNGKRKGNRSRSRPMGKAAAKKPRQAQSSTIEVAPAVARDEEVSGWVNADPLQATQRSFHFRGNCGSKLNNLDGTSEALEFFFALLDEEVQDDLIKEINAYAEVQIQKNTPLTKHSRYRDWEPIDRYQLYKFLAVLIAMGMDPRPYISDFWSTNGRLYTPWTKHANVANAVERFQGNKHLVDYDGADVRLEENGCTLPLQTSQWIIAATTDWKMMARLTAAEKQQNYRKRRDADPLRRQEYLLKEQEKYECDVEAGKKKHVANMTDGEKRSARKKWRNYKRDIFQPKFHQFLANETILAQASIRK</sequence>
<feature type="compositionally biased region" description="Low complexity" evidence="1">
    <location>
        <begin position="119"/>
        <end position="142"/>
    </location>
</feature>
<protein>
    <recommendedName>
        <fullName evidence="2">PiggyBac transposable element-derived protein domain-containing protein</fullName>
    </recommendedName>
</protein>
<accession>A0AAE0Z0K2</accession>
<evidence type="ECO:0000259" key="2">
    <source>
        <dbReference type="Pfam" id="PF13843"/>
    </source>
</evidence>
<name>A0AAE0Z0K2_9GAST</name>
<feature type="non-terminal residue" evidence="3">
    <location>
        <position position="1"/>
    </location>
</feature>
<feature type="compositionally biased region" description="Polar residues" evidence="1">
    <location>
        <begin position="456"/>
        <end position="465"/>
    </location>
</feature>
<dbReference type="PANTHER" id="PTHR46599">
    <property type="entry name" value="PIGGYBAC TRANSPOSABLE ELEMENT-DERIVED PROTEIN 4"/>
    <property type="match status" value="1"/>
</dbReference>
<feature type="compositionally biased region" description="Polar residues" evidence="1">
    <location>
        <begin position="70"/>
        <end position="82"/>
    </location>
</feature>
<feature type="compositionally biased region" description="Polar residues" evidence="1">
    <location>
        <begin position="103"/>
        <end position="112"/>
    </location>
</feature>
<proteinExistence type="predicted"/>
<dbReference type="AlphaFoldDB" id="A0AAE0Z0K2"/>
<dbReference type="EMBL" id="JAWDGP010004997">
    <property type="protein sequence ID" value="KAK3760360.1"/>
    <property type="molecule type" value="Genomic_DNA"/>
</dbReference>
<feature type="compositionally biased region" description="Basic and acidic residues" evidence="1">
    <location>
        <begin position="151"/>
        <end position="171"/>
    </location>
</feature>
<evidence type="ECO:0000313" key="4">
    <source>
        <dbReference type="Proteomes" id="UP001283361"/>
    </source>
</evidence>
<feature type="domain" description="PiggyBac transposable element-derived protein" evidence="2">
    <location>
        <begin position="555"/>
        <end position="631"/>
    </location>
</feature>
<keyword evidence="4" id="KW-1185">Reference proteome</keyword>
<comment type="caution">
    <text evidence="3">The sequence shown here is derived from an EMBL/GenBank/DDBJ whole genome shotgun (WGS) entry which is preliminary data.</text>
</comment>
<feature type="region of interest" description="Disordered" evidence="1">
    <location>
        <begin position="61"/>
        <end position="198"/>
    </location>
</feature>
<dbReference type="PANTHER" id="PTHR46599:SF3">
    <property type="entry name" value="PIGGYBAC TRANSPOSABLE ELEMENT-DERIVED PROTEIN 4"/>
    <property type="match status" value="1"/>
</dbReference>
<feature type="compositionally biased region" description="Basic residues" evidence="1">
    <location>
        <begin position="479"/>
        <end position="500"/>
    </location>
</feature>